<dbReference type="OrthoDB" id="679091at2"/>
<feature type="transmembrane region" description="Helical" evidence="1">
    <location>
        <begin position="21"/>
        <end position="40"/>
    </location>
</feature>
<sequence>MKNNNLNLVERVKAPTPKWFKIVRAIGITLTAVGGAILTAPVAIPATIVTVAGYLALGGTIATAVAQTAIQAEESNDAESKDETKKAEKP</sequence>
<gene>
    <name evidence="2" type="ORF">SAMN05421789_103241</name>
</gene>
<reference evidence="3" key="1">
    <citation type="submission" date="2017-01" db="EMBL/GenBank/DDBJ databases">
        <authorList>
            <person name="Varghese N."/>
            <person name="Submissions S."/>
        </authorList>
    </citation>
    <scope>NUCLEOTIDE SEQUENCE [LARGE SCALE GENOMIC DNA]</scope>
    <source>
        <strain evidence="3">DSM 23145</strain>
    </source>
</reference>
<keyword evidence="1" id="KW-1133">Transmembrane helix</keyword>
<dbReference type="Proteomes" id="UP000185839">
    <property type="component" value="Unassembled WGS sequence"/>
</dbReference>
<dbReference type="EMBL" id="FTOI01000003">
    <property type="protein sequence ID" value="SIS61816.1"/>
    <property type="molecule type" value="Genomic_DNA"/>
</dbReference>
<keyword evidence="1" id="KW-0812">Transmembrane</keyword>
<keyword evidence="3" id="KW-1185">Reference proteome</keyword>
<dbReference type="STRING" id="713588.SAMN05421789_103241"/>
<evidence type="ECO:0000313" key="3">
    <source>
        <dbReference type="Proteomes" id="UP000185839"/>
    </source>
</evidence>
<organism evidence="2 3">
    <name type="scientific">Kaistella chaponensis</name>
    <dbReference type="NCBI Taxonomy" id="713588"/>
    <lineage>
        <taxon>Bacteria</taxon>
        <taxon>Pseudomonadati</taxon>
        <taxon>Bacteroidota</taxon>
        <taxon>Flavobacteriia</taxon>
        <taxon>Flavobacteriales</taxon>
        <taxon>Weeksellaceae</taxon>
        <taxon>Chryseobacterium group</taxon>
        <taxon>Kaistella</taxon>
    </lineage>
</organism>
<dbReference type="RefSeq" id="WP_076385919.1">
    <property type="nucleotide sequence ID" value="NZ_FTOI01000003.1"/>
</dbReference>
<keyword evidence="1" id="KW-0472">Membrane</keyword>
<feature type="transmembrane region" description="Helical" evidence="1">
    <location>
        <begin position="46"/>
        <end position="66"/>
    </location>
</feature>
<accession>A0A1N7KJX9</accession>
<dbReference type="AlphaFoldDB" id="A0A1N7KJX9"/>
<proteinExistence type="predicted"/>
<protein>
    <recommendedName>
        <fullName evidence="4">Holin</fullName>
    </recommendedName>
</protein>
<evidence type="ECO:0000313" key="2">
    <source>
        <dbReference type="EMBL" id="SIS61816.1"/>
    </source>
</evidence>
<evidence type="ECO:0008006" key="4">
    <source>
        <dbReference type="Google" id="ProtNLM"/>
    </source>
</evidence>
<evidence type="ECO:0000256" key="1">
    <source>
        <dbReference type="SAM" id="Phobius"/>
    </source>
</evidence>
<name>A0A1N7KJX9_9FLAO</name>